<keyword evidence="2" id="KW-0805">Transcription regulation</keyword>
<dbReference type="Gene3D" id="3.30.730.10">
    <property type="entry name" value="AP2/ERF domain"/>
    <property type="match status" value="1"/>
</dbReference>
<dbReference type="SUPFAM" id="SSF54171">
    <property type="entry name" value="DNA-binding domain"/>
    <property type="match status" value="1"/>
</dbReference>
<evidence type="ECO:0000256" key="2">
    <source>
        <dbReference type="ARBA" id="ARBA00023015"/>
    </source>
</evidence>
<evidence type="ECO:0000256" key="5">
    <source>
        <dbReference type="ARBA" id="ARBA00023242"/>
    </source>
</evidence>
<evidence type="ECO:0000256" key="6">
    <source>
        <dbReference type="SAM" id="MobiDB-lite"/>
    </source>
</evidence>
<evidence type="ECO:0000256" key="4">
    <source>
        <dbReference type="ARBA" id="ARBA00023163"/>
    </source>
</evidence>
<name>A0ABP0L7M8_9DINO</name>
<dbReference type="Proteomes" id="UP001642464">
    <property type="component" value="Unassembled WGS sequence"/>
</dbReference>
<keyword evidence="9" id="KW-1185">Reference proteome</keyword>
<dbReference type="EMBL" id="CAXAMM010014835">
    <property type="protein sequence ID" value="CAK9034772.1"/>
    <property type="molecule type" value="Genomic_DNA"/>
</dbReference>
<dbReference type="SMART" id="SM00380">
    <property type="entry name" value="AP2"/>
    <property type="match status" value="1"/>
</dbReference>
<evidence type="ECO:0000259" key="7">
    <source>
        <dbReference type="SMART" id="SM00380"/>
    </source>
</evidence>
<evidence type="ECO:0000313" key="8">
    <source>
        <dbReference type="EMBL" id="CAK9034772.1"/>
    </source>
</evidence>
<evidence type="ECO:0000256" key="1">
    <source>
        <dbReference type="ARBA" id="ARBA00004123"/>
    </source>
</evidence>
<feature type="region of interest" description="Disordered" evidence="6">
    <location>
        <begin position="1"/>
        <end position="30"/>
    </location>
</feature>
<sequence length="160" mass="17126">PVAQRRTKKAVNRAGAPKRQRVATKTTVQQTAVSAGAIKPGFDAAAAPGKTQVKKEQQQAAKCASATKTAASTRRAATVAMAKAAAANRSKGANKPRTKSSRFVGVSIYKRTGRYVAQIKHFGHRQHLGYYSNELDAKAAYDRAVAKLAINPDHDLKDLL</sequence>
<evidence type="ECO:0000313" key="9">
    <source>
        <dbReference type="Proteomes" id="UP001642464"/>
    </source>
</evidence>
<dbReference type="InterPro" id="IPR001471">
    <property type="entry name" value="AP2/ERF_dom"/>
</dbReference>
<accession>A0ABP0L7M8</accession>
<dbReference type="InterPro" id="IPR016177">
    <property type="entry name" value="DNA-bd_dom_sf"/>
</dbReference>
<reference evidence="8 9" key="1">
    <citation type="submission" date="2024-02" db="EMBL/GenBank/DDBJ databases">
        <authorList>
            <person name="Chen Y."/>
            <person name="Shah S."/>
            <person name="Dougan E. K."/>
            <person name="Thang M."/>
            <person name="Chan C."/>
        </authorList>
    </citation>
    <scope>NUCLEOTIDE SEQUENCE [LARGE SCALE GENOMIC DNA]</scope>
</reference>
<proteinExistence type="predicted"/>
<gene>
    <name evidence="8" type="ORF">SCF082_LOCUS20993</name>
</gene>
<feature type="non-terminal residue" evidence="8">
    <location>
        <position position="1"/>
    </location>
</feature>
<comment type="subcellular location">
    <subcellularLocation>
        <location evidence="1">Nucleus</location>
    </subcellularLocation>
</comment>
<feature type="domain" description="AP2/ERF" evidence="7">
    <location>
        <begin position="102"/>
        <end position="159"/>
    </location>
</feature>
<organism evidence="8 9">
    <name type="scientific">Durusdinium trenchii</name>
    <dbReference type="NCBI Taxonomy" id="1381693"/>
    <lineage>
        <taxon>Eukaryota</taxon>
        <taxon>Sar</taxon>
        <taxon>Alveolata</taxon>
        <taxon>Dinophyceae</taxon>
        <taxon>Suessiales</taxon>
        <taxon>Symbiodiniaceae</taxon>
        <taxon>Durusdinium</taxon>
    </lineage>
</organism>
<evidence type="ECO:0000256" key="3">
    <source>
        <dbReference type="ARBA" id="ARBA00023125"/>
    </source>
</evidence>
<protein>
    <submittedName>
        <fullName evidence="8">Ethylene-responsive transcription factor-like protein At4g13040</fullName>
    </submittedName>
</protein>
<keyword evidence="3" id="KW-0238">DNA-binding</keyword>
<keyword evidence="4" id="KW-0804">Transcription</keyword>
<keyword evidence="5" id="KW-0539">Nucleus</keyword>
<feature type="compositionally biased region" description="Basic residues" evidence="6">
    <location>
        <begin position="1"/>
        <end position="22"/>
    </location>
</feature>
<dbReference type="InterPro" id="IPR036955">
    <property type="entry name" value="AP2/ERF_dom_sf"/>
</dbReference>
<comment type="caution">
    <text evidence="8">The sequence shown here is derived from an EMBL/GenBank/DDBJ whole genome shotgun (WGS) entry which is preliminary data.</text>
</comment>